<dbReference type="GO" id="GO:0004751">
    <property type="term" value="F:ribose-5-phosphate isomerase activity"/>
    <property type="evidence" value="ECO:0007669"/>
    <property type="project" value="InterPro"/>
</dbReference>
<evidence type="ECO:0000313" key="1">
    <source>
        <dbReference type="EMBL" id="GAI28582.1"/>
    </source>
</evidence>
<dbReference type="AlphaFoldDB" id="X1MAD2"/>
<dbReference type="GO" id="GO:0009052">
    <property type="term" value="P:pentose-phosphate shunt, non-oxidative branch"/>
    <property type="evidence" value="ECO:0007669"/>
    <property type="project" value="InterPro"/>
</dbReference>
<proteinExistence type="predicted"/>
<feature type="non-terminal residue" evidence="1">
    <location>
        <position position="1"/>
    </location>
</feature>
<comment type="caution">
    <text evidence="1">The sequence shown here is derived from an EMBL/GenBank/DDBJ whole genome shotgun (WGS) entry which is preliminary data.</text>
</comment>
<protein>
    <recommendedName>
        <fullName evidence="2">Ribose 5-phosphate isomerase A</fullName>
    </recommendedName>
</protein>
<dbReference type="SUPFAM" id="SSF75445">
    <property type="entry name" value="D-ribose-5-phosphate isomerase (RpiA), lid domain"/>
    <property type="match status" value="1"/>
</dbReference>
<name>X1MAD2_9ZZZZ</name>
<gene>
    <name evidence="1" type="ORF">S06H3_30398</name>
</gene>
<dbReference type="EMBL" id="BARV01017899">
    <property type="protein sequence ID" value="GAI28582.1"/>
    <property type="molecule type" value="Genomic_DNA"/>
</dbReference>
<dbReference type="PANTHER" id="PTHR11934">
    <property type="entry name" value="RIBOSE-5-PHOSPHATE ISOMERASE"/>
    <property type="match status" value="1"/>
</dbReference>
<organism evidence="1">
    <name type="scientific">marine sediment metagenome</name>
    <dbReference type="NCBI Taxonomy" id="412755"/>
    <lineage>
        <taxon>unclassified sequences</taxon>
        <taxon>metagenomes</taxon>
        <taxon>ecological metagenomes</taxon>
    </lineage>
</organism>
<dbReference type="Gene3D" id="3.30.70.260">
    <property type="match status" value="1"/>
</dbReference>
<dbReference type="PANTHER" id="PTHR11934:SF0">
    <property type="entry name" value="RIBOSE-5-PHOSPHATE ISOMERASE"/>
    <property type="match status" value="1"/>
</dbReference>
<dbReference type="InterPro" id="IPR004788">
    <property type="entry name" value="Ribose5P_isomerase_type_A"/>
</dbReference>
<dbReference type="GO" id="GO:0006014">
    <property type="term" value="P:D-ribose metabolic process"/>
    <property type="evidence" value="ECO:0007669"/>
    <property type="project" value="TreeGrafter"/>
</dbReference>
<sequence>GCTPELRTITGEPYITDNQNYIIDCDFGKIDEPEVLEKDIDLIPGVVENGLFIDLVDEVIVGSKQGIITLERQVTPQEEMR</sequence>
<accession>X1MAD2</accession>
<dbReference type="Pfam" id="PF06026">
    <property type="entry name" value="Rib_5-P_isom_A"/>
    <property type="match status" value="1"/>
</dbReference>
<reference evidence="1" key="1">
    <citation type="journal article" date="2014" name="Front. Microbiol.">
        <title>High frequency of phylogenetically diverse reductive dehalogenase-homologous genes in deep subseafloor sedimentary metagenomes.</title>
        <authorList>
            <person name="Kawai M."/>
            <person name="Futagami T."/>
            <person name="Toyoda A."/>
            <person name="Takaki Y."/>
            <person name="Nishi S."/>
            <person name="Hori S."/>
            <person name="Arai W."/>
            <person name="Tsubouchi T."/>
            <person name="Morono Y."/>
            <person name="Uchiyama I."/>
            <person name="Ito T."/>
            <person name="Fujiyama A."/>
            <person name="Inagaki F."/>
            <person name="Takami H."/>
        </authorList>
    </citation>
    <scope>NUCLEOTIDE SEQUENCE</scope>
    <source>
        <strain evidence="1">Expedition CK06-06</strain>
    </source>
</reference>
<evidence type="ECO:0008006" key="2">
    <source>
        <dbReference type="Google" id="ProtNLM"/>
    </source>
</evidence>
<dbReference type="GO" id="GO:0005829">
    <property type="term" value="C:cytosol"/>
    <property type="evidence" value="ECO:0007669"/>
    <property type="project" value="TreeGrafter"/>
</dbReference>